<dbReference type="OrthoDB" id="15189at2759"/>
<dbReference type="Proteomes" id="UP000007148">
    <property type="component" value="Unassembled WGS sequence"/>
</dbReference>
<protein>
    <submittedName>
        <fullName evidence="6">Related to aspartic protease</fullName>
    </submittedName>
</protein>
<feature type="region of interest" description="Disordered" evidence="2">
    <location>
        <begin position="51"/>
        <end position="74"/>
    </location>
</feature>
<keyword evidence="3" id="KW-1133">Transmembrane helix</keyword>
<evidence type="ECO:0000256" key="3">
    <source>
        <dbReference type="SAM" id="Phobius"/>
    </source>
</evidence>
<dbReference type="InterPro" id="IPR033121">
    <property type="entry name" value="PEPTIDASE_A1"/>
</dbReference>
<reference evidence="6 7" key="1">
    <citation type="journal article" date="2011" name="PLoS Pathog.">
        <title>Endophytic Life Strategies Decoded by Genome and Transcriptome Analyses of the Mutualistic Root Symbiont Piriformospora indica.</title>
        <authorList>
            <person name="Zuccaro A."/>
            <person name="Lahrmann U."/>
            <person name="Guldener U."/>
            <person name="Langen G."/>
            <person name="Pfiffi S."/>
            <person name="Biedenkopf D."/>
            <person name="Wong P."/>
            <person name="Samans B."/>
            <person name="Grimm C."/>
            <person name="Basiewicz M."/>
            <person name="Murat C."/>
            <person name="Martin F."/>
            <person name="Kogel K.H."/>
        </authorList>
    </citation>
    <scope>NUCLEOTIDE SEQUENCE [LARGE SCALE GENOMIC DNA]</scope>
    <source>
        <strain evidence="6 7">DSM 11827</strain>
    </source>
</reference>
<evidence type="ECO:0000256" key="1">
    <source>
        <dbReference type="ARBA" id="ARBA00007447"/>
    </source>
</evidence>
<gene>
    <name evidence="6" type="ORF">PIIN_10586</name>
</gene>
<dbReference type="SUPFAM" id="SSF50630">
    <property type="entry name" value="Acid proteases"/>
    <property type="match status" value="1"/>
</dbReference>
<dbReference type="eggNOG" id="KOG1339">
    <property type="taxonomic scope" value="Eukaryota"/>
</dbReference>
<feature type="domain" description="Peptidase A1" evidence="5">
    <location>
        <begin position="65"/>
        <end position="389"/>
    </location>
</feature>
<sequence length="449" mass="47920">MRLSFLLATTLLFASSATFALPNNPTVARRDAGMAPVTVPLIRRRLEFEKRDHTHEESTKISVNPRGTYGKHSKRSAELGRRALSTVDLWIRSSSCVYCASHATGALFNQTESSTFSYVQGGLDGLFFGEFISGILGSDVVQMGQFQVASQVFGLATSVRNTILAGNSSGIMGLGFRPSVITGAHPWWQQASNGWDAPQMSFYFTRSRSGPYASIEEPGGQFTLGGTNSSLFQGSINFNNLVHEQDWVILMDEIGIANNASIQISSPSQSAAIDMGIEGIGGPSSVLDQFYSLIPGATRSQISSSLYVIPCNTTVQATLMFGGRTYTMQASDLIGSKLSGGQQCIGTFFVLTPRNDLPSSDMPAWRIGSAFLKNVYTVLQSEPAAIGFATLRDNVQEFGTLGFAGLSIDENGHANAAASPRHRTITLGSGGVFATSVLWAVVGLAAVMS</sequence>
<dbReference type="Gene3D" id="2.40.70.10">
    <property type="entry name" value="Acid Proteases"/>
    <property type="match status" value="2"/>
</dbReference>
<dbReference type="EMBL" id="CAFZ01000855">
    <property type="protein sequence ID" value="CCA76595.1"/>
    <property type="molecule type" value="Genomic_DNA"/>
</dbReference>
<keyword evidence="6" id="KW-0645">Protease</keyword>
<name>G4TZ52_SERID</name>
<dbReference type="InParanoid" id="G4TZ52"/>
<dbReference type="AlphaFoldDB" id="G4TZ52"/>
<dbReference type="PROSITE" id="PS51767">
    <property type="entry name" value="PEPTIDASE_A1"/>
    <property type="match status" value="1"/>
</dbReference>
<accession>G4TZ52</accession>
<comment type="similarity">
    <text evidence="1">Belongs to the peptidase A1 family.</text>
</comment>
<keyword evidence="7" id="KW-1185">Reference proteome</keyword>
<keyword evidence="3" id="KW-0812">Transmembrane</keyword>
<dbReference type="InterPro" id="IPR034164">
    <property type="entry name" value="Pepsin-like_dom"/>
</dbReference>
<keyword evidence="6" id="KW-0378">Hydrolase</keyword>
<evidence type="ECO:0000256" key="2">
    <source>
        <dbReference type="SAM" id="MobiDB-lite"/>
    </source>
</evidence>
<dbReference type="PANTHER" id="PTHR47966">
    <property type="entry name" value="BETA-SITE APP-CLEAVING ENZYME, ISOFORM A-RELATED"/>
    <property type="match status" value="1"/>
</dbReference>
<dbReference type="InterPro" id="IPR001461">
    <property type="entry name" value="Aspartic_peptidase_A1"/>
</dbReference>
<comment type="caution">
    <text evidence="6">The sequence shown here is derived from an EMBL/GenBank/DDBJ whole genome shotgun (WGS) entry which is preliminary data.</text>
</comment>
<dbReference type="Pfam" id="PF00026">
    <property type="entry name" value="Asp"/>
    <property type="match status" value="1"/>
</dbReference>
<feature type="chain" id="PRO_5003469270" evidence="4">
    <location>
        <begin position="21"/>
        <end position="449"/>
    </location>
</feature>
<evidence type="ECO:0000256" key="4">
    <source>
        <dbReference type="SAM" id="SignalP"/>
    </source>
</evidence>
<dbReference type="PANTHER" id="PTHR47966:SF6">
    <property type="entry name" value="PEPTIDASE A1 DOMAIN-CONTAINING PROTEIN"/>
    <property type="match status" value="1"/>
</dbReference>
<keyword evidence="4" id="KW-0732">Signal</keyword>
<dbReference type="InterPro" id="IPR021109">
    <property type="entry name" value="Peptidase_aspartic_dom_sf"/>
</dbReference>
<dbReference type="HOGENOM" id="CLU_013253_1_2_1"/>
<keyword evidence="3" id="KW-0472">Membrane</keyword>
<proteinExistence type="inferred from homology"/>
<dbReference type="GO" id="GO:0006508">
    <property type="term" value="P:proteolysis"/>
    <property type="evidence" value="ECO:0007669"/>
    <property type="project" value="UniProtKB-KW"/>
</dbReference>
<evidence type="ECO:0000313" key="6">
    <source>
        <dbReference type="EMBL" id="CCA76595.1"/>
    </source>
</evidence>
<dbReference type="GO" id="GO:0004190">
    <property type="term" value="F:aspartic-type endopeptidase activity"/>
    <property type="evidence" value="ECO:0007669"/>
    <property type="project" value="InterPro"/>
</dbReference>
<evidence type="ECO:0000259" key="5">
    <source>
        <dbReference type="PROSITE" id="PS51767"/>
    </source>
</evidence>
<evidence type="ECO:0000313" key="7">
    <source>
        <dbReference type="Proteomes" id="UP000007148"/>
    </source>
</evidence>
<dbReference type="STRING" id="1109443.G4TZ52"/>
<feature type="signal peptide" evidence="4">
    <location>
        <begin position="1"/>
        <end position="20"/>
    </location>
</feature>
<organism evidence="6 7">
    <name type="scientific">Serendipita indica (strain DSM 11827)</name>
    <name type="common">Root endophyte fungus</name>
    <name type="synonym">Piriformospora indica</name>
    <dbReference type="NCBI Taxonomy" id="1109443"/>
    <lineage>
        <taxon>Eukaryota</taxon>
        <taxon>Fungi</taxon>
        <taxon>Dikarya</taxon>
        <taxon>Basidiomycota</taxon>
        <taxon>Agaricomycotina</taxon>
        <taxon>Agaricomycetes</taxon>
        <taxon>Sebacinales</taxon>
        <taxon>Serendipitaceae</taxon>
        <taxon>Serendipita</taxon>
    </lineage>
</organism>
<dbReference type="CDD" id="cd05471">
    <property type="entry name" value="pepsin_like"/>
    <property type="match status" value="1"/>
</dbReference>
<feature type="transmembrane region" description="Helical" evidence="3">
    <location>
        <begin position="425"/>
        <end position="447"/>
    </location>
</feature>